<protein>
    <submittedName>
        <fullName evidence="1">Uncharacterized protein</fullName>
    </submittedName>
</protein>
<evidence type="ECO:0000313" key="1">
    <source>
        <dbReference type="EMBL" id="MBX61506.1"/>
    </source>
</evidence>
<name>A0A2P2Q3C8_RHIMU</name>
<reference evidence="1" key="1">
    <citation type="submission" date="2018-02" db="EMBL/GenBank/DDBJ databases">
        <title>Rhizophora mucronata_Transcriptome.</title>
        <authorList>
            <person name="Meera S.P."/>
            <person name="Sreeshan A."/>
            <person name="Augustine A."/>
        </authorList>
    </citation>
    <scope>NUCLEOTIDE SEQUENCE</scope>
    <source>
        <tissue evidence="1">Leaf</tissue>
    </source>
</reference>
<accession>A0A2P2Q3C8</accession>
<sequence>MLMPKRTSDFNFLLSCRLQISSPNNK</sequence>
<dbReference type="AlphaFoldDB" id="A0A2P2Q3C8"/>
<dbReference type="EMBL" id="GGEC01081022">
    <property type="protein sequence ID" value="MBX61506.1"/>
    <property type="molecule type" value="Transcribed_RNA"/>
</dbReference>
<proteinExistence type="predicted"/>
<organism evidence="1">
    <name type="scientific">Rhizophora mucronata</name>
    <name type="common">Asiatic mangrove</name>
    <dbReference type="NCBI Taxonomy" id="61149"/>
    <lineage>
        <taxon>Eukaryota</taxon>
        <taxon>Viridiplantae</taxon>
        <taxon>Streptophyta</taxon>
        <taxon>Embryophyta</taxon>
        <taxon>Tracheophyta</taxon>
        <taxon>Spermatophyta</taxon>
        <taxon>Magnoliopsida</taxon>
        <taxon>eudicotyledons</taxon>
        <taxon>Gunneridae</taxon>
        <taxon>Pentapetalae</taxon>
        <taxon>rosids</taxon>
        <taxon>fabids</taxon>
        <taxon>Malpighiales</taxon>
        <taxon>Rhizophoraceae</taxon>
        <taxon>Rhizophora</taxon>
    </lineage>
</organism>